<dbReference type="EMBL" id="AOMD01000020">
    <property type="protein sequence ID" value="EMA45050.1"/>
    <property type="molecule type" value="Genomic_DNA"/>
</dbReference>
<comment type="caution">
    <text evidence="2">The sequence shown here is derived from an EMBL/GenBank/DDBJ whole genome shotgun (WGS) entry which is preliminary data.</text>
</comment>
<accession>M0MKV4</accession>
<keyword evidence="3" id="KW-1185">Reference proteome</keyword>
<dbReference type="AlphaFoldDB" id="M0MKV4"/>
<protein>
    <submittedName>
        <fullName evidence="2">Thiosulfate sulfurtransferase / hydrolase (Hydroxyacylglutathione hydrolase) 1</fullName>
    </submittedName>
</protein>
<evidence type="ECO:0000313" key="2">
    <source>
        <dbReference type="EMBL" id="EMA45050.1"/>
    </source>
</evidence>
<dbReference type="Proteomes" id="UP000011669">
    <property type="component" value="Unassembled WGS sequence"/>
</dbReference>
<dbReference type="InParanoid" id="M0MKV4"/>
<reference evidence="2 3" key="1">
    <citation type="journal article" date="2014" name="PLoS Genet.">
        <title>Phylogenetically driven sequencing of extremely halophilic archaea reveals strategies for static and dynamic osmo-response.</title>
        <authorList>
            <person name="Becker E.A."/>
            <person name="Seitzer P.M."/>
            <person name="Tritt A."/>
            <person name="Larsen D."/>
            <person name="Krusor M."/>
            <person name="Yao A.I."/>
            <person name="Wu D."/>
            <person name="Madern D."/>
            <person name="Eisen J.A."/>
            <person name="Darling A.E."/>
            <person name="Facciotti M.T."/>
        </authorList>
    </citation>
    <scope>NUCLEOTIDE SEQUENCE [LARGE SCALE GENOMIC DNA]</scope>
    <source>
        <strain evidence="2 3">DSM 5350</strain>
    </source>
</reference>
<keyword evidence="2" id="KW-0808">Transferase</keyword>
<evidence type="ECO:0000313" key="3">
    <source>
        <dbReference type="Proteomes" id="UP000011669"/>
    </source>
</evidence>
<organism evidence="2 3">
    <name type="scientific">Halococcus saccharolyticus DSM 5350</name>
    <dbReference type="NCBI Taxonomy" id="1227455"/>
    <lineage>
        <taxon>Archaea</taxon>
        <taxon>Methanobacteriati</taxon>
        <taxon>Methanobacteriota</taxon>
        <taxon>Stenosarchaea group</taxon>
        <taxon>Halobacteria</taxon>
        <taxon>Halobacteriales</taxon>
        <taxon>Halococcaceae</taxon>
        <taxon>Halococcus</taxon>
    </lineage>
</organism>
<dbReference type="GO" id="GO:0016787">
    <property type="term" value="F:hydrolase activity"/>
    <property type="evidence" value="ECO:0007669"/>
    <property type="project" value="UniProtKB-KW"/>
</dbReference>
<dbReference type="PATRIC" id="fig|1227455.4.peg.1646"/>
<gene>
    <name evidence="2" type="ORF">C449_08059</name>
</gene>
<keyword evidence="2" id="KW-0378">Hydrolase</keyword>
<feature type="non-terminal residue" evidence="2">
    <location>
        <position position="1"/>
    </location>
</feature>
<feature type="compositionally biased region" description="Polar residues" evidence="1">
    <location>
        <begin position="73"/>
        <end position="83"/>
    </location>
</feature>
<name>M0MKV4_9EURY</name>
<proteinExistence type="predicted"/>
<dbReference type="GO" id="GO:0016740">
    <property type="term" value="F:transferase activity"/>
    <property type="evidence" value="ECO:0007669"/>
    <property type="project" value="UniProtKB-KW"/>
</dbReference>
<sequence>DVYKRQGTYTARLGDLESRMDVLGMDRAAFVDLVQSDMPPRPSNYEAIVATNLGEREPSDEEAFGLELGPNNCAASQDALTSD</sequence>
<evidence type="ECO:0000256" key="1">
    <source>
        <dbReference type="SAM" id="MobiDB-lite"/>
    </source>
</evidence>
<feature type="region of interest" description="Disordered" evidence="1">
    <location>
        <begin position="56"/>
        <end position="83"/>
    </location>
</feature>